<evidence type="ECO:0000256" key="1">
    <source>
        <dbReference type="SAM" id="MobiDB-lite"/>
    </source>
</evidence>
<gene>
    <name evidence="2" type="ORF">TASIC1_0012003300</name>
</gene>
<comment type="caution">
    <text evidence="2">The sequence shown here is derived from an EMBL/GenBank/DDBJ whole genome shotgun (WGS) entry which is preliminary data.</text>
</comment>
<name>A0A6V8R392_TRIAP</name>
<feature type="region of interest" description="Disordered" evidence="1">
    <location>
        <begin position="23"/>
        <end position="48"/>
    </location>
</feature>
<accession>A0A6V8R392</accession>
<reference evidence="2 3" key="1">
    <citation type="submission" date="2020-07" db="EMBL/GenBank/DDBJ databases">
        <title>Trichoderma asperellum IC-1 whole genome shotgun sequence.</title>
        <authorList>
            <person name="Kanamasa S."/>
            <person name="Takahashi H."/>
        </authorList>
    </citation>
    <scope>NUCLEOTIDE SEQUENCE [LARGE SCALE GENOMIC DNA]</scope>
    <source>
        <strain evidence="2 3">IC-1</strain>
    </source>
</reference>
<dbReference type="Proteomes" id="UP000517252">
    <property type="component" value="Unassembled WGS sequence"/>
</dbReference>
<evidence type="ECO:0000313" key="2">
    <source>
        <dbReference type="EMBL" id="GFP59030.1"/>
    </source>
</evidence>
<dbReference type="EMBL" id="BLZH01000012">
    <property type="protein sequence ID" value="GFP59030.1"/>
    <property type="molecule type" value="Genomic_DNA"/>
</dbReference>
<protein>
    <submittedName>
        <fullName evidence="2">Uncharacterized protein</fullName>
    </submittedName>
</protein>
<evidence type="ECO:0000313" key="3">
    <source>
        <dbReference type="Proteomes" id="UP000517252"/>
    </source>
</evidence>
<sequence length="109" mass="11776">MEYVRNTGDERLVLVTGRLHAGTAGGMQGSGQDSAVEQAMMAAKPAGQSSAKQGLRALGTWRYMYQGWMESASSGAYKVVPSISRQRARRPDLFTTAAIRWLNKDLGGP</sequence>
<dbReference type="AlphaFoldDB" id="A0A6V8R392"/>
<proteinExistence type="predicted"/>
<organism evidence="2 3">
    <name type="scientific">Trichoderma asperellum</name>
    <name type="common">Filamentous fungus</name>
    <dbReference type="NCBI Taxonomy" id="101201"/>
    <lineage>
        <taxon>Eukaryota</taxon>
        <taxon>Fungi</taxon>
        <taxon>Dikarya</taxon>
        <taxon>Ascomycota</taxon>
        <taxon>Pezizomycotina</taxon>
        <taxon>Sordariomycetes</taxon>
        <taxon>Hypocreomycetidae</taxon>
        <taxon>Hypocreales</taxon>
        <taxon>Hypocreaceae</taxon>
        <taxon>Trichoderma</taxon>
    </lineage>
</organism>